<dbReference type="GO" id="GO:0022857">
    <property type="term" value="F:transmembrane transporter activity"/>
    <property type="evidence" value="ECO:0007669"/>
    <property type="project" value="InterPro"/>
</dbReference>
<dbReference type="PROSITE" id="PS51257">
    <property type="entry name" value="PROKAR_LIPOPROTEIN"/>
    <property type="match status" value="1"/>
</dbReference>
<protein>
    <submittedName>
        <fullName evidence="9">Efflux RND transporter periplasmic adaptor subunit</fullName>
    </submittedName>
</protein>
<dbReference type="Gene3D" id="1.10.287.470">
    <property type="entry name" value="Helix hairpin bin"/>
    <property type="match status" value="1"/>
</dbReference>
<evidence type="ECO:0000256" key="1">
    <source>
        <dbReference type="ARBA" id="ARBA00004196"/>
    </source>
</evidence>
<comment type="subcellular location">
    <subcellularLocation>
        <location evidence="1">Cell envelope</location>
    </subcellularLocation>
</comment>
<feature type="domain" description="Multidrug resistance protein MdtA-like barrel-sandwich hybrid" evidence="6">
    <location>
        <begin position="61"/>
        <end position="200"/>
    </location>
</feature>
<dbReference type="GO" id="GO:0046677">
    <property type="term" value="P:response to antibiotic"/>
    <property type="evidence" value="ECO:0007669"/>
    <property type="project" value="TreeGrafter"/>
</dbReference>
<feature type="coiled-coil region" evidence="3">
    <location>
        <begin position="139"/>
        <end position="166"/>
    </location>
</feature>
<organism evidence="9 10">
    <name type="scientific">Rhinopithecimicrobium faecis</name>
    <dbReference type="NCBI Taxonomy" id="2820698"/>
    <lineage>
        <taxon>Bacteria</taxon>
        <taxon>Pseudomonadati</taxon>
        <taxon>Bacteroidota</taxon>
        <taxon>Sphingobacteriia</taxon>
        <taxon>Sphingobacteriales</taxon>
        <taxon>Sphingobacteriaceae</taxon>
        <taxon>Rhinopithecimicrobium</taxon>
    </lineage>
</organism>
<dbReference type="InterPro" id="IPR058627">
    <property type="entry name" value="MdtA-like_C"/>
</dbReference>
<dbReference type="Gene3D" id="2.40.50.100">
    <property type="match status" value="1"/>
</dbReference>
<name>A0A8T4H9B6_9SPHI</name>
<comment type="similarity">
    <text evidence="2">Belongs to the membrane fusion protein (MFP) (TC 8.A.1) family.</text>
</comment>
<dbReference type="Proteomes" id="UP000679691">
    <property type="component" value="Unassembled WGS sequence"/>
</dbReference>
<reference evidence="9" key="1">
    <citation type="submission" date="2021-03" db="EMBL/GenBank/DDBJ databases">
        <authorList>
            <person name="Lu T."/>
            <person name="Wang Q."/>
            <person name="Han X."/>
        </authorList>
    </citation>
    <scope>NUCLEOTIDE SEQUENCE</scope>
    <source>
        <strain evidence="9">WQ 2009</strain>
    </source>
</reference>
<dbReference type="InterPro" id="IPR058625">
    <property type="entry name" value="MdtA-like_BSH"/>
</dbReference>
<dbReference type="GO" id="GO:0030313">
    <property type="term" value="C:cell envelope"/>
    <property type="evidence" value="ECO:0007669"/>
    <property type="project" value="UniProtKB-SubCell"/>
</dbReference>
<dbReference type="Pfam" id="PF25967">
    <property type="entry name" value="RND-MFP_C"/>
    <property type="match status" value="1"/>
</dbReference>
<evidence type="ECO:0000256" key="3">
    <source>
        <dbReference type="SAM" id="Coils"/>
    </source>
</evidence>
<evidence type="ECO:0000256" key="4">
    <source>
        <dbReference type="SAM" id="SignalP"/>
    </source>
</evidence>
<dbReference type="InterPro" id="IPR058626">
    <property type="entry name" value="MdtA-like_b-barrel"/>
</dbReference>
<feature type="domain" description="Multidrug resistance protein MdtA-like alpha-helical hairpin" evidence="5">
    <location>
        <begin position="100"/>
        <end position="170"/>
    </location>
</feature>
<evidence type="ECO:0000259" key="5">
    <source>
        <dbReference type="Pfam" id="PF25876"/>
    </source>
</evidence>
<dbReference type="RefSeq" id="WP_353546178.1">
    <property type="nucleotide sequence ID" value="NZ_JAGKSB010000003.1"/>
</dbReference>
<evidence type="ECO:0000313" key="10">
    <source>
        <dbReference type="Proteomes" id="UP000679691"/>
    </source>
</evidence>
<feature type="domain" description="Multidrug resistance protein MdtA-like beta-barrel" evidence="7">
    <location>
        <begin position="206"/>
        <end position="281"/>
    </location>
</feature>
<feature type="signal peptide" evidence="4">
    <location>
        <begin position="1"/>
        <end position="24"/>
    </location>
</feature>
<dbReference type="Pfam" id="PF25944">
    <property type="entry name" value="Beta-barrel_RND"/>
    <property type="match status" value="1"/>
</dbReference>
<keyword evidence="4" id="KW-0732">Signal</keyword>
<comment type="caution">
    <text evidence="9">The sequence shown here is derived from an EMBL/GenBank/DDBJ whole genome shotgun (WGS) entry which is preliminary data.</text>
</comment>
<evidence type="ECO:0000259" key="6">
    <source>
        <dbReference type="Pfam" id="PF25917"/>
    </source>
</evidence>
<feature type="chain" id="PRO_5035767591" evidence="4">
    <location>
        <begin position="25"/>
        <end position="375"/>
    </location>
</feature>
<feature type="domain" description="Multidrug resistance protein MdtA-like C-terminal permuted SH3" evidence="8">
    <location>
        <begin position="306"/>
        <end position="354"/>
    </location>
</feature>
<keyword evidence="3" id="KW-0175">Coiled coil</keyword>
<dbReference type="InterPro" id="IPR058624">
    <property type="entry name" value="MdtA-like_HH"/>
</dbReference>
<evidence type="ECO:0000256" key="2">
    <source>
        <dbReference type="ARBA" id="ARBA00009477"/>
    </source>
</evidence>
<evidence type="ECO:0000259" key="8">
    <source>
        <dbReference type="Pfam" id="PF25967"/>
    </source>
</evidence>
<evidence type="ECO:0000259" key="7">
    <source>
        <dbReference type="Pfam" id="PF25944"/>
    </source>
</evidence>
<dbReference type="Gene3D" id="2.40.420.20">
    <property type="match status" value="1"/>
</dbReference>
<dbReference type="InterPro" id="IPR006143">
    <property type="entry name" value="RND_pump_MFP"/>
</dbReference>
<keyword evidence="10" id="KW-1185">Reference proteome</keyword>
<dbReference type="NCBIfam" id="TIGR01730">
    <property type="entry name" value="RND_mfp"/>
    <property type="match status" value="1"/>
</dbReference>
<dbReference type="PANTHER" id="PTHR30158:SF23">
    <property type="entry name" value="MULTIDRUG RESISTANCE PROTEIN MEXA"/>
    <property type="match status" value="1"/>
</dbReference>
<dbReference type="EMBL" id="JAGKSB010000003">
    <property type="protein sequence ID" value="MBP3942696.1"/>
    <property type="molecule type" value="Genomic_DNA"/>
</dbReference>
<proteinExistence type="inferred from homology"/>
<dbReference type="PANTHER" id="PTHR30158">
    <property type="entry name" value="ACRA/E-RELATED COMPONENT OF DRUG EFFLUX TRANSPORTER"/>
    <property type="match status" value="1"/>
</dbReference>
<dbReference type="GO" id="GO:0005886">
    <property type="term" value="C:plasma membrane"/>
    <property type="evidence" value="ECO:0007669"/>
    <property type="project" value="TreeGrafter"/>
</dbReference>
<sequence length="375" mass="41461">MNNKFILYPSLLCAILLASCNNNKVDDKKSTEPLAVPVTTVEVLDTIVANEYISDIQAIKNVEIRARINGFLEKIFVDEGDIVKKGQLLFKINDQEFQIQLASANALLKTAMAEAKTISLEVEQTKLLFNKKIVSKIELDLADAKLAASRAKIDEAKAQVNLAQTRINYTNVRAPYDGAIDRIALKEGSLVTEGTFLTNISDLSQVYAYFDISEKQFLEMMQDSAYKNGNFKKPVSLALANGQTFSQTGIAELAESQFDGNTGSISLRAKFNNTGQTLRHGSSGKIIFPTKLDNIVAVHQKSVFEIQDRTFVYVVKADNTIKMTPFTAAERIGHYYVVEEGLQPNEKIVYEGTQALKDGERINPKAATTTVQATK</sequence>
<dbReference type="AlphaFoldDB" id="A0A8T4H9B6"/>
<dbReference type="Pfam" id="PF25876">
    <property type="entry name" value="HH_MFP_RND"/>
    <property type="match status" value="1"/>
</dbReference>
<dbReference type="Pfam" id="PF25917">
    <property type="entry name" value="BSH_RND"/>
    <property type="match status" value="1"/>
</dbReference>
<dbReference type="SUPFAM" id="SSF111369">
    <property type="entry name" value="HlyD-like secretion proteins"/>
    <property type="match status" value="1"/>
</dbReference>
<dbReference type="Gene3D" id="2.40.30.170">
    <property type="match status" value="1"/>
</dbReference>
<accession>A0A8T4H9B6</accession>
<gene>
    <name evidence="9" type="ORF">J5U18_03810</name>
</gene>
<evidence type="ECO:0000313" key="9">
    <source>
        <dbReference type="EMBL" id="MBP3942696.1"/>
    </source>
</evidence>